<reference evidence="3 4" key="1">
    <citation type="journal article" date="2018" name="ISME J.">
        <title>Endosymbiont genomes yield clues of tubeworm success.</title>
        <authorList>
            <person name="Li Y."/>
            <person name="Liles M.R."/>
            <person name="Halanych K.M."/>
        </authorList>
    </citation>
    <scope>NUCLEOTIDE SEQUENCE [LARGE SCALE GENOMIC DNA]</scope>
    <source>
        <strain evidence="3">A1462</strain>
    </source>
</reference>
<keyword evidence="1" id="KW-0812">Transmembrane</keyword>
<evidence type="ECO:0000256" key="1">
    <source>
        <dbReference type="SAM" id="Phobius"/>
    </source>
</evidence>
<keyword evidence="1" id="KW-0472">Membrane</keyword>
<name>A0A370DK96_9GAMM</name>
<dbReference type="InterPro" id="IPR025646">
    <property type="entry name" value="DUF4350"/>
</dbReference>
<dbReference type="Pfam" id="PF14258">
    <property type="entry name" value="DUF4350"/>
    <property type="match status" value="1"/>
</dbReference>
<dbReference type="AlphaFoldDB" id="A0A370DK96"/>
<accession>A0A370DK96</accession>
<keyword evidence="1" id="KW-1133">Transmembrane helix</keyword>
<evidence type="ECO:0000313" key="4">
    <source>
        <dbReference type="Proteomes" id="UP000254771"/>
    </source>
</evidence>
<feature type="domain" description="DUF4350" evidence="2">
    <location>
        <begin position="43"/>
        <end position="225"/>
    </location>
</feature>
<dbReference type="EMBL" id="QFXE01000013">
    <property type="protein sequence ID" value="RDH85325.1"/>
    <property type="molecule type" value="Genomic_DNA"/>
</dbReference>
<keyword evidence="4" id="KW-1185">Reference proteome</keyword>
<feature type="transmembrane region" description="Helical" evidence="1">
    <location>
        <begin position="248"/>
        <end position="269"/>
    </location>
</feature>
<evidence type="ECO:0000259" key="2">
    <source>
        <dbReference type="Pfam" id="PF14258"/>
    </source>
</evidence>
<sequence>MKSRLLILVALLLLLAVVAGMAAWFLDNFERRGTEVRLGMSAEARRNPLLAGEIFLQRQGLDVKSLSGREYLTKPDADVGVLLVKDLGPSLAPERETALLEWIEAGGHLIVSPGRAPDEDEPGNHLLESFGVSLVEYVESDEEESQADSPVSMEYAGYDEPLQVEFDIRRELMVERDDTDWLVPGLNGYHLVGFQLGRGFLTILSDNRFFTNTRIVKHDHALLLALLTEDQGAVRLLYSANMPTLLTLIWKNAAYAVLSAMLLLLLSIWRLTYRSGPILNTGEHARRNLLEHLQAASEYLWKLDRAVALRERSAGIVEKRWLQRHPQLVRLDQQQRCLWIGQRSGLSAQTVYETLYVVPVEEQKMIQASANLQKLLAALHPDGRKQM</sequence>
<comment type="caution">
    <text evidence="3">The sequence shown here is derived from an EMBL/GenBank/DDBJ whole genome shotgun (WGS) entry which is preliminary data.</text>
</comment>
<organism evidence="3 4">
    <name type="scientific">endosymbiont of Escarpia spicata</name>
    <dbReference type="NCBI Taxonomy" id="2200908"/>
    <lineage>
        <taxon>Bacteria</taxon>
        <taxon>Pseudomonadati</taxon>
        <taxon>Pseudomonadota</taxon>
        <taxon>Gammaproteobacteria</taxon>
        <taxon>sulfur-oxidizing symbionts</taxon>
    </lineage>
</organism>
<gene>
    <name evidence="3" type="ORF">DIZ78_10185</name>
</gene>
<dbReference type="Proteomes" id="UP000254771">
    <property type="component" value="Unassembled WGS sequence"/>
</dbReference>
<evidence type="ECO:0000313" key="3">
    <source>
        <dbReference type="EMBL" id="RDH85325.1"/>
    </source>
</evidence>
<protein>
    <recommendedName>
        <fullName evidence="2">DUF4350 domain-containing protein</fullName>
    </recommendedName>
</protein>
<proteinExistence type="predicted"/>